<name>A0A640V5A2_9ACTN</name>
<evidence type="ECO:0000256" key="2">
    <source>
        <dbReference type="SAM" id="Phobius"/>
    </source>
</evidence>
<feature type="compositionally biased region" description="Basic and acidic residues" evidence="1">
    <location>
        <begin position="1"/>
        <end position="10"/>
    </location>
</feature>
<reference evidence="3 4" key="1">
    <citation type="submission" date="2019-12" db="EMBL/GenBank/DDBJ databases">
        <title>Whole genome shotgun sequence of Streptomyces tubercidicus NBRC 13090.</title>
        <authorList>
            <person name="Ichikawa N."/>
            <person name="Kimura A."/>
            <person name="Kitahashi Y."/>
            <person name="Komaki H."/>
            <person name="Tamura T."/>
        </authorList>
    </citation>
    <scope>NUCLEOTIDE SEQUENCE [LARGE SCALE GENOMIC DNA]</scope>
    <source>
        <strain evidence="3 4">NBRC 13090</strain>
    </source>
</reference>
<dbReference type="AlphaFoldDB" id="A0A640V5A2"/>
<dbReference type="EMBL" id="BLIR01000003">
    <property type="protein sequence ID" value="GFE42191.1"/>
    <property type="molecule type" value="Genomic_DNA"/>
</dbReference>
<gene>
    <name evidence="3" type="ORF">Stube_68640</name>
</gene>
<dbReference type="Proteomes" id="UP000431826">
    <property type="component" value="Unassembled WGS sequence"/>
</dbReference>
<organism evidence="3 4">
    <name type="scientific">Streptomyces tubercidicus</name>
    <dbReference type="NCBI Taxonomy" id="47759"/>
    <lineage>
        <taxon>Bacteria</taxon>
        <taxon>Bacillati</taxon>
        <taxon>Actinomycetota</taxon>
        <taxon>Actinomycetes</taxon>
        <taxon>Kitasatosporales</taxon>
        <taxon>Streptomycetaceae</taxon>
        <taxon>Streptomyces</taxon>
    </lineage>
</organism>
<feature type="transmembrane region" description="Helical" evidence="2">
    <location>
        <begin position="96"/>
        <end position="124"/>
    </location>
</feature>
<evidence type="ECO:0000256" key="1">
    <source>
        <dbReference type="SAM" id="MobiDB-lite"/>
    </source>
</evidence>
<feature type="compositionally biased region" description="Low complexity" evidence="1">
    <location>
        <begin position="266"/>
        <end position="283"/>
    </location>
</feature>
<accession>A0A640V5A2</accession>
<comment type="caution">
    <text evidence="3">The sequence shown here is derived from an EMBL/GenBank/DDBJ whole genome shotgun (WGS) entry which is preliminary data.</text>
</comment>
<keyword evidence="2" id="KW-0812">Transmembrane</keyword>
<keyword evidence="2" id="KW-1133">Transmembrane helix</keyword>
<proteinExistence type="predicted"/>
<keyword evidence="2" id="KW-0472">Membrane</keyword>
<evidence type="ECO:0000313" key="4">
    <source>
        <dbReference type="Proteomes" id="UP000431826"/>
    </source>
</evidence>
<feature type="region of interest" description="Disordered" evidence="1">
    <location>
        <begin position="1"/>
        <end position="24"/>
    </location>
</feature>
<evidence type="ECO:0000313" key="3">
    <source>
        <dbReference type="EMBL" id="GFE42191.1"/>
    </source>
</evidence>
<feature type="transmembrane region" description="Helical" evidence="2">
    <location>
        <begin position="136"/>
        <end position="155"/>
    </location>
</feature>
<sequence length="283" mass="30336">MPPAHSDRNGARPAGGRNLCPKPPLRLSRFPSRLVVAHVIPCSSPTSGINSTKSPQSVSWAGRIALVEPAPRGARYARYLAPHWKGMGRLDSGNGIGALPAALLLLLAAGLLFGVGGGGAALALRAVCGEPHLLRFWLAFDAATAFVLAGSYWLVSRYGLRFYDTEPTDNEIWRLVTVANTAWRALPRSHRRIHQPRLRAANTAARLLLTDHTDTRTRQALAAHTELLRQLSVTVLPDTPPHDQAEEALTAALAHLTDECQSLRDSSAPTSATPRPSLTAASA</sequence>
<feature type="region of interest" description="Disordered" evidence="1">
    <location>
        <begin position="261"/>
        <end position="283"/>
    </location>
</feature>
<protein>
    <submittedName>
        <fullName evidence="3">Uncharacterized protein</fullName>
    </submittedName>
</protein>
<keyword evidence="4" id="KW-1185">Reference proteome</keyword>